<dbReference type="GO" id="GO:0003824">
    <property type="term" value="F:catalytic activity"/>
    <property type="evidence" value="ECO:0007669"/>
    <property type="project" value="InterPro"/>
</dbReference>
<dbReference type="SUPFAM" id="SSF53167">
    <property type="entry name" value="Purine and uridine phosphorylases"/>
    <property type="match status" value="1"/>
</dbReference>
<dbReference type="PANTHER" id="PTHR46082:SF11">
    <property type="entry name" value="AAA+ ATPASE DOMAIN-CONTAINING PROTEIN-RELATED"/>
    <property type="match status" value="1"/>
</dbReference>
<sequence>MSESKKLQHKGYTIAWISALPHELSAAQCMLDEEHEALEVANFDENTCTLGRIGKHNVVMAVLGAGAYGKVSAAVRAAQIKATFPNIRFGLVVGVGGGVPDEDHDVRLGDVVVSQPSNGFGGVIQYDLGKTGPGGHLTRNNQLNQPPDVILTALAALKAKHIRKRKLEDLMGYHKKMVDEYDLKESEYQGAENDILYEAEYIHVKGQPTCARCDKAHAIERDPRPSTVPSIHYGNIASGDQVMKDGITRDRISNELGGVLCFEMEGAGLMNSFRSLNIRGICDYCDSHKNKRWQSYAAAIAAAYAKDLLSVVPANKVVDEPTLSGSGTATTTSEASEANHTSSGAPPKQSYGSRLWTGNLNSGGGPIIQGDQISGHDINFSWNNR</sequence>
<keyword evidence="4" id="KW-1185">Reference proteome</keyword>
<dbReference type="OrthoDB" id="4221591at2759"/>
<organism evidence="3 4">
    <name type="scientific">Endocarpon pusillum</name>
    <dbReference type="NCBI Taxonomy" id="364733"/>
    <lineage>
        <taxon>Eukaryota</taxon>
        <taxon>Fungi</taxon>
        <taxon>Dikarya</taxon>
        <taxon>Ascomycota</taxon>
        <taxon>Pezizomycotina</taxon>
        <taxon>Eurotiomycetes</taxon>
        <taxon>Chaetothyriomycetidae</taxon>
        <taxon>Verrucariales</taxon>
        <taxon>Verrucariaceae</taxon>
        <taxon>Endocarpon</taxon>
    </lineage>
</organism>
<feature type="domain" description="Nucleoside phosphorylase" evidence="2">
    <location>
        <begin position="14"/>
        <end position="285"/>
    </location>
</feature>
<comment type="caution">
    <text evidence="3">The sequence shown here is derived from an EMBL/GenBank/DDBJ whole genome shotgun (WGS) entry which is preliminary data.</text>
</comment>
<name>A0A8H7E0G4_9EURO</name>
<evidence type="ECO:0000313" key="3">
    <source>
        <dbReference type="EMBL" id="KAF7506049.1"/>
    </source>
</evidence>
<dbReference type="EMBL" id="JAACFV010000095">
    <property type="protein sequence ID" value="KAF7506049.1"/>
    <property type="molecule type" value="Genomic_DNA"/>
</dbReference>
<dbReference type="Gene3D" id="3.40.50.1580">
    <property type="entry name" value="Nucleoside phosphorylase domain"/>
    <property type="match status" value="1"/>
</dbReference>
<dbReference type="Pfam" id="PF01048">
    <property type="entry name" value="PNP_UDP_1"/>
    <property type="match status" value="1"/>
</dbReference>
<dbReference type="InterPro" id="IPR000845">
    <property type="entry name" value="Nucleoside_phosphorylase_d"/>
</dbReference>
<evidence type="ECO:0000256" key="1">
    <source>
        <dbReference type="SAM" id="MobiDB-lite"/>
    </source>
</evidence>
<dbReference type="Proteomes" id="UP000606974">
    <property type="component" value="Unassembled WGS sequence"/>
</dbReference>
<feature type="region of interest" description="Disordered" evidence="1">
    <location>
        <begin position="320"/>
        <end position="356"/>
    </location>
</feature>
<dbReference type="InterPro" id="IPR053137">
    <property type="entry name" value="NLR-like"/>
</dbReference>
<dbReference type="PANTHER" id="PTHR46082">
    <property type="entry name" value="ATP/GTP-BINDING PROTEIN-RELATED"/>
    <property type="match status" value="1"/>
</dbReference>
<protein>
    <recommendedName>
        <fullName evidence="2">Nucleoside phosphorylase domain-containing protein</fullName>
    </recommendedName>
</protein>
<accession>A0A8H7E0G4</accession>
<dbReference type="GO" id="GO:0009116">
    <property type="term" value="P:nucleoside metabolic process"/>
    <property type="evidence" value="ECO:0007669"/>
    <property type="project" value="InterPro"/>
</dbReference>
<dbReference type="InterPro" id="IPR035994">
    <property type="entry name" value="Nucleoside_phosphorylase_sf"/>
</dbReference>
<reference evidence="3" key="1">
    <citation type="submission" date="2020-02" db="EMBL/GenBank/DDBJ databases">
        <authorList>
            <person name="Palmer J.M."/>
        </authorList>
    </citation>
    <scope>NUCLEOTIDE SEQUENCE</scope>
    <source>
        <strain evidence="3">EPUS1.4</strain>
        <tissue evidence="3">Thallus</tissue>
    </source>
</reference>
<evidence type="ECO:0000259" key="2">
    <source>
        <dbReference type="Pfam" id="PF01048"/>
    </source>
</evidence>
<gene>
    <name evidence="3" type="ORF">GJ744_012296</name>
</gene>
<evidence type="ECO:0000313" key="4">
    <source>
        <dbReference type="Proteomes" id="UP000606974"/>
    </source>
</evidence>
<proteinExistence type="predicted"/>
<feature type="compositionally biased region" description="Low complexity" evidence="1">
    <location>
        <begin position="322"/>
        <end position="343"/>
    </location>
</feature>
<dbReference type="AlphaFoldDB" id="A0A8H7E0G4"/>